<accession>A0A0J6Y119</accession>
<dbReference type="AlphaFoldDB" id="A0A0J6Y119"/>
<gene>
    <name evidence="2" type="ORF">MCHLDSM_07315</name>
</gene>
<evidence type="ECO:0000313" key="2">
    <source>
        <dbReference type="EMBL" id="KMO66971.1"/>
    </source>
</evidence>
<reference evidence="2 3" key="1">
    <citation type="journal article" date="2015" name="Genome Biol. Evol.">
        <title>Characterization of Three Mycobacterium spp. with Potential Use in Bioremediation by Genome Sequencing and Comparative Genomics.</title>
        <authorList>
            <person name="Das S."/>
            <person name="Pettersson B.M."/>
            <person name="Behra P.R."/>
            <person name="Ramesh M."/>
            <person name="Dasgupta S."/>
            <person name="Bhattacharya A."/>
            <person name="Kirsebom L.A."/>
        </authorList>
    </citation>
    <scope>NUCLEOTIDE SEQUENCE [LARGE SCALE GENOMIC DNA]</scope>
    <source>
        <strain evidence="2 3">DSM 43826</strain>
    </source>
</reference>
<dbReference type="Pfam" id="PF12680">
    <property type="entry name" value="SnoaL_2"/>
    <property type="match status" value="1"/>
</dbReference>
<dbReference type="Proteomes" id="UP000036513">
    <property type="component" value="Unassembled WGS sequence"/>
</dbReference>
<dbReference type="SMR" id="A0A0J6Y119"/>
<proteinExistence type="predicted"/>
<dbReference type="SUPFAM" id="SSF54427">
    <property type="entry name" value="NTF2-like"/>
    <property type="match status" value="1"/>
</dbReference>
<protein>
    <submittedName>
        <fullName evidence="2">SnoaL-like domain protein</fullName>
    </submittedName>
</protein>
<feature type="domain" description="SnoaL-like" evidence="1">
    <location>
        <begin position="14"/>
        <end position="106"/>
    </location>
</feature>
<dbReference type="EMBL" id="JYNL01000071">
    <property type="protein sequence ID" value="KMO66971.1"/>
    <property type="molecule type" value="Genomic_DNA"/>
</dbReference>
<dbReference type="PATRIC" id="fig|37916.4.peg.7342"/>
<organism evidence="2 3">
    <name type="scientific">Mycolicibacterium chlorophenolicum</name>
    <dbReference type="NCBI Taxonomy" id="37916"/>
    <lineage>
        <taxon>Bacteria</taxon>
        <taxon>Bacillati</taxon>
        <taxon>Actinomycetota</taxon>
        <taxon>Actinomycetes</taxon>
        <taxon>Mycobacteriales</taxon>
        <taxon>Mycobacteriaceae</taxon>
        <taxon>Mycolicibacterium</taxon>
    </lineage>
</organism>
<dbReference type="InterPro" id="IPR037401">
    <property type="entry name" value="SnoaL-like"/>
</dbReference>
<dbReference type="Gene3D" id="3.10.450.50">
    <property type="match status" value="1"/>
</dbReference>
<dbReference type="InterPro" id="IPR032710">
    <property type="entry name" value="NTF2-like_dom_sf"/>
</dbReference>
<dbReference type="RefSeq" id="WP_048474260.1">
    <property type="nucleotide sequence ID" value="NZ_JYNL01000071.1"/>
</dbReference>
<name>A0A0J6Y119_9MYCO</name>
<sequence>MNDPAAPSKNLNHRWTDAFNAGDLRLLMTMYEPDAVVVPNPGAEPVQGHDAIEAVIRKFLAMGGQLRTTPRPWIIRGDIALSSMDYVMDGGHDEDGNPVDLRGITTEVARRQADGTWKYVIDQPFMSEG</sequence>
<evidence type="ECO:0000313" key="3">
    <source>
        <dbReference type="Proteomes" id="UP000036513"/>
    </source>
</evidence>
<comment type="caution">
    <text evidence="2">The sequence shown here is derived from an EMBL/GenBank/DDBJ whole genome shotgun (WGS) entry which is preliminary data.</text>
</comment>
<evidence type="ECO:0000259" key="1">
    <source>
        <dbReference type="Pfam" id="PF12680"/>
    </source>
</evidence>
<keyword evidence="3" id="KW-1185">Reference proteome</keyword>